<evidence type="ECO:0000259" key="1">
    <source>
        <dbReference type="PROSITE" id="PS51340"/>
    </source>
</evidence>
<dbReference type="EMBL" id="JAHRHJ020000005">
    <property type="protein sequence ID" value="KAH9315645.1"/>
    <property type="molecule type" value="Genomic_DNA"/>
</dbReference>
<organism evidence="2 3">
    <name type="scientific">Taxus chinensis</name>
    <name type="common">Chinese yew</name>
    <name type="synonym">Taxus wallichiana var. chinensis</name>
    <dbReference type="NCBI Taxonomy" id="29808"/>
    <lineage>
        <taxon>Eukaryota</taxon>
        <taxon>Viridiplantae</taxon>
        <taxon>Streptophyta</taxon>
        <taxon>Embryophyta</taxon>
        <taxon>Tracheophyta</taxon>
        <taxon>Spermatophyta</taxon>
        <taxon>Pinopsida</taxon>
        <taxon>Pinidae</taxon>
        <taxon>Conifers II</taxon>
        <taxon>Cupressales</taxon>
        <taxon>Taxaceae</taxon>
        <taxon>Taxus</taxon>
    </lineage>
</organism>
<gene>
    <name evidence="2" type="ORF">KI387_024272</name>
</gene>
<dbReference type="OMA" id="HTKPKYA"/>
<dbReference type="InterPro" id="IPR005303">
    <property type="entry name" value="MOCOS_middle"/>
</dbReference>
<dbReference type="InterPro" id="IPR005302">
    <property type="entry name" value="MoCF_Sase_C"/>
</dbReference>
<dbReference type="Pfam" id="PF03473">
    <property type="entry name" value="MOSC"/>
    <property type="match status" value="1"/>
</dbReference>
<keyword evidence="3" id="KW-1185">Reference proteome</keyword>
<dbReference type="Proteomes" id="UP000824469">
    <property type="component" value="Unassembled WGS sequence"/>
</dbReference>
<evidence type="ECO:0000313" key="3">
    <source>
        <dbReference type="Proteomes" id="UP000824469"/>
    </source>
</evidence>
<comment type="caution">
    <text evidence="2">The sequence shown here is derived from an EMBL/GenBank/DDBJ whole genome shotgun (WGS) entry which is preliminary data.</text>
</comment>
<proteinExistence type="predicted"/>
<evidence type="ECO:0000313" key="2">
    <source>
        <dbReference type="EMBL" id="KAH9315645.1"/>
    </source>
</evidence>
<dbReference type="GO" id="GO:0030170">
    <property type="term" value="F:pyridoxal phosphate binding"/>
    <property type="evidence" value="ECO:0007669"/>
    <property type="project" value="InterPro"/>
</dbReference>
<dbReference type="AlphaFoldDB" id="A0AA38G567"/>
<dbReference type="Pfam" id="PF03476">
    <property type="entry name" value="MOSC_N"/>
    <property type="match status" value="1"/>
</dbReference>
<dbReference type="GO" id="GO:0032787">
    <property type="term" value="P:monocarboxylic acid metabolic process"/>
    <property type="evidence" value="ECO:0007669"/>
    <property type="project" value="UniProtKB-ARBA"/>
</dbReference>
<sequence>VKAPGMDPLQIPLLQDTCERIDNISVWEWSGLALDEGDNAANWFSTYLGKPSRLVRFDTASEVRPTDENYARGYKTMFSDEYPFLMISQSSLDTLNKLLSEPLPINRFRPNIFIEGCEPFAEDLWKTLRINGMTFHGVKLCARCKVPTVNQETGVAGKEPTETLSKFRSGEILFSGKKARGK</sequence>
<dbReference type="PANTHER" id="PTHR14237:SF19">
    <property type="entry name" value="MITOCHONDRIAL AMIDOXIME REDUCING COMPONENT 1"/>
    <property type="match status" value="1"/>
</dbReference>
<feature type="non-terminal residue" evidence="2">
    <location>
        <position position="1"/>
    </location>
</feature>
<accession>A0AA38G567</accession>
<dbReference type="PROSITE" id="PS51340">
    <property type="entry name" value="MOSC"/>
    <property type="match status" value="1"/>
</dbReference>
<feature type="non-terminal residue" evidence="2">
    <location>
        <position position="182"/>
    </location>
</feature>
<dbReference type="PANTHER" id="PTHR14237">
    <property type="entry name" value="MOLYBDOPTERIN COFACTOR SULFURASE MOSC"/>
    <property type="match status" value="1"/>
</dbReference>
<dbReference type="GO" id="GO:0003824">
    <property type="term" value="F:catalytic activity"/>
    <property type="evidence" value="ECO:0007669"/>
    <property type="project" value="InterPro"/>
</dbReference>
<name>A0AA38G567_TAXCH</name>
<dbReference type="InterPro" id="IPR011037">
    <property type="entry name" value="Pyrv_Knase-like_insert_dom_sf"/>
</dbReference>
<feature type="domain" description="MOSC" evidence="1">
    <location>
        <begin position="55"/>
        <end position="182"/>
    </location>
</feature>
<protein>
    <recommendedName>
        <fullName evidence="1">MOSC domain-containing protein</fullName>
    </recommendedName>
</protein>
<reference evidence="2 3" key="1">
    <citation type="journal article" date="2021" name="Nat. Plants">
        <title>The Taxus genome provides insights into paclitaxel biosynthesis.</title>
        <authorList>
            <person name="Xiong X."/>
            <person name="Gou J."/>
            <person name="Liao Q."/>
            <person name="Li Y."/>
            <person name="Zhou Q."/>
            <person name="Bi G."/>
            <person name="Li C."/>
            <person name="Du R."/>
            <person name="Wang X."/>
            <person name="Sun T."/>
            <person name="Guo L."/>
            <person name="Liang H."/>
            <person name="Lu P."/>
            <person name="Wu Y."/>
            <person name="Zhang Z."/>
            <person name="Ro D.K."/>
            <person name="Shang Y."/>
            <person name="Huang S."/>
            <person name="Yan J."/>
        </authorList>
    </citation>
    <scope>NUCLEOTIDE SEQUENCE [LARGE SCALE GENOMIC DNA]</scope>
    <source>
        <strain evidence="2">Ta-2019</strain>
    </source>
</reference>
<dbReference type="SUPFAM" id="SSF141673">
    <property type="entry name" value="MOSC N-terminal domain-like"/>
    <property type="match status" value="1"/>
</dbReference>
<dbReference type="GO" id="GO:0030151">
    <property type="term" value="F:molybdenum ion binding"/>
    <property type="evidence" value="ECO:0007669"/>
    <property type="project" value="InterPro"/>
</dbReference>
<dbReference type="SUPFAM" id="SSF50800">
    <property type="entry name" value="PK beta-barrel domain-like"/>
    <property type="match status" value="1"/>
</dbReference>